<dbReference type="AlphaFoldDB" id="A0A0D2NEF4"/>
<dbReference type="Proteomes" id="UP000054270">
    <property type="component" value="Unassembled WGS sequence"/>
</dbReference>
<reference evidence="3" key="1">
    <citation type="submission" date="2014-04" db="EMBL/GenBank/DDBJ databases">
        <title>Evolutionary Origins and Diversification of the Mycorrhizal Mutualists.</title>
        <authorList>
            <consortium name="DOE Joint Genome Institute"/>
            <consortium name="Mycorrhizal Genomics Consortium"/>
            <person name="Kohler A."/>
            <person name="Kuo A."/>
            <person name="Nagy L.G."/>
            <person name="Floudas D."/>
            <person name="Copeland A."/>
            <person name="Barry K.W."/>
            <person name="Cichocki N."/>
            <person name="Veneault-Fourrey C."/>
            <person name="LaButti K."/>
            <person name="Lindquist E.A."/>
            <person name="Lipzen A."/>
            <person name="Lundell T."/>
            <person name="Morin E."/>
            <person name="Murat C."/>
            <person name="Riley R."/>
            <person name="Ohm R."/>
            <person name="Sun H."/>
            <person name="Tunlid A."/>
            <person name="Henrissat B."/>
            <person name="Grigoriev I.V."/>
            <person name="Hibbett D.S."/>
            <person name="Martin F."/>
        </authorList>
    </citation>
    <scope>NUCLEOTIDE SEQUENCE [LARGE SCALE GENOMIC DNA]</scope>
    <source>
        <strain evidence="3">FD-334 SS-4</strain>
    </source>
</reference>
<evidence type="ECO:0000313" key="3">
    <source>
        <dbReference type="Proteomes" id="UP000054270"/>
    </source>
</evidence>
<name>A0A0D2NEF4_HYPSF</name>
<organism evidence="2 3">
    <name type="scientific">Hypholoma sublateritium (strain FD-334 SS-4)</name>
    <dbReference type="NCBI Taxonomy" id="945553"/>
    <lineage>
        <taxon>Eukaryota</taxon>
        <taxon>Fungi</taxon>
        <taxon>Dikarya</taxon>
        <taxon>Basidiomycota</taxon>
        <taxon>Agaricomycotina</taxon>
        <taxon>Agaricomycetes</taxon>
        <taxon>Agaricomycetidae</taxon>
        <taxon>Agaricales</taxon>
        <taxon>Agaricineae</taxon>
        <taxon>Strophariaceae</taxon>
        <taxon>Hypholoma</taxon>
    </lineage>
</organism>
<feature type="region of interest" description="Disordered" evidence="1">
    <location>
        <begin position="621"/>
        <end position="704"/>
    </location>
</feature>
<dbReference type="EMBL" id="KN817655">
    <property type="protein sequence ID" value="KJA15056.1"/>
    <property type="molecule type" value="Genomic_DNA"/>
</dbReference>
<protein>
    <submittedName>
        <fullName evidence="2">Uncharacterized protein</fullName>
    </submittedName>
</protein>
<feature type="region of interest" description="Disordered" evidence="1">
    <location>
        <begin position="561"/>
        <end position="591"/>
    </location>
</feature>
<sequence length="704" mass="77431">MASKTNTIQLHFRNFSNISPMGSGKGPGFSGNQLDWLKRHLPEYIAKTAYGKPTLPHQPLPNDDNDLSSWVRARRDEFEATFGPELQVEIDAGSTSAAKIRESFDVYFRNRKHSAKMKWAKSTASLITHNPHVSSLPSTTTSTPTTTIPSDVTSLWSSLLNATSLTGRQLFDQDMRSSASAAINELRKSNGIGPKMHVGMLHTRLKELWEDLDDLEKEDWQRKAKDIKESMSTDILSRNQTVFHHNVSVLLSSLIGSTNDGNHKIGNARFHLLYSFRDDKDRLKTGCIDISSEGPDESVPYEFFKKDYAQTVLRSWIDFCNHSVKHNKPLQIVDSAANRITYDARGCPMLPCIDLSTSTVEEIRKILVVYLDKQWDWSNALADKETDSHSWGSSADLIPWDFPEELMKFVNPSIAPVSNPISASPIVLFSLLDSIQSLQTVDTGAYIFHRETSTIMDSLDTIPSRDASPSPFLSSNIVQSSQAQHSLVEAPTQEAQIPAAVASSSVLSRTVSIRRDAPTEAVPTTKSSITAGSTTVSAVPISTHPVAQNHNIVTTSFSVPSRSIPLSQDAPMEAPRSTQSPVQPNSIGVTFPLSQNSISTADASSASLPGSRDPLAVIHETISEKPARGRKRKRKSNNSPASTREQPKRSRITPPEPVAGAAPPSLGPAQDLSSTNSPLKESPIRLNRNGKPLKHNKFWKYVTQ</sequence>
<evidence type="ECO:0000256" key="1">
    <source>
        <dbReference type="SAM" id="MobiDB-lite"/>
    </source>
</evidence>
<feature type="compositionally biased region" description="Polar residues" evidence="1">
    <location>
        <begin position="576"/>
        <end position="591"/>
    </location>
</feature>
<proteinExistence type="predicted"/>
<dbReference type="OMA" id="TESWLEC"/>
<accession>A0A0D2NEF4</accession>
<keyword evidence="3" id="KW-1185">Reference proteome</keyword>
<dbReference type="OrthoDB" id="3067489at2759"/>
<gene>
    <name evidence="2" type="ORF">HYPSUDRAFT_1070310</name>
</gene>
<dbReference type="STRING" id="945553.A0A0D2NEF4"/>
<evidence type="ECO:0000313" key="2">
    <source>
        <dbReference type="EMBL" id="KJA15056.1"/>
    </source>
</evidence>
<dbReference type="CDD" id="cd00084">
    <property type="entry name" value="HMG-box_SF"/>
    <property type="match status" value="1"/>
</dbReference>